<dbReference type="InterPro" id="IPR024524">
    <property type="entry name" value="DUF3800"/>
</dbReference>
<sequence>MAYLFLDDSKHHRSGFSLAAFAICDADPAEEMGTLFLKHGFDPSTFEFKSSASMKDDNDLQALRNSLKSFITRNCKMALCVVDSADDTKNLGPASLALLRNALKHPQLKGGQHKVFFDEGLFKHKSAAEALTARDEDFAGCNFYFEQDSKAVMGIQLADIMAHTCSIMLLEALGVLSKMVVLDLPGDSIYDGLEVELGFEMWAGIRYAFLSQNKRNPKDDFDLANVDVYPWGLFIDESVNERIAPVVMERFGENYLGCIH</sequence>
<evidence type="ECO:0008006" key="3">
    <source>
        <dbReference type="Google" id="ProtNLM"/>
    </source>
</evidence>
<organism evidence="1 2">
    <name type="scientific">Litoreibacter albidus</name>
    <dbReference type="NCBI Taxonomy" id="670155"/>
    <lineage>
        <taxon>Bacteria</taxon>
        <taxon>Pseudomonadati</taxon>
        <taxon>Pseudomonadota</taxon>
        <taxon>Alphaproteobacteria</taxon>
        <taxon>Rhodobacterales</taxon>
        <taxon>Roseobacteraceae</taxon>
        <taxon>Litoreibacter</taxon>
    </lineage>
</organism>
<dbReference type="STRING" id="670155.SAMN04488001_3287"/>
<proteinExistence type="predicted"/>
<dbReference type="AlphaFoldDB" id="A0A1H3C0P8"/>
<accession>A0A1H3C0P8</accession>
<dbReference type="RefSeq" id="WP_089948008.1">
    <property type="nucleotide sequence ID" value="NZ_FNOI01000008.1"/>
</dbReference>
<gene>
    <name evidence="1" type="ORF">SAMN04488001_3287</name>
</gene>
<reference evidence="2" key="1">
    <citation type="submission" date="2016-10" db="EMBL/GenBank/DDBJ databases">
        <authorList>
            <person name="Varghese N."/>
            <person name="Submissions S."/>
        </authorList>
    </citation>
    <scope>NUCLEOTIDE SEQUENCE [LARGE SCALE GENOMIC DNA]</scope>
    <source>
        <strain evidence="2">DSM 26922</strain>
    </source>
</reference>
<keyword evidence="2" id="KW-1185">Reference proteome</keyword>
<name>A0A1H3C0P8_9RHOB</name>
<dbReference type="Pfam" id="PF12686">
    <property type="entry name" value="DUF3800"/>
    <property type="match status" value="1"/>
</dbReference>
<evidence type="ECO:0000313" key="1">
    <source>
        <dbReference type="EMBL" id="SDX47666.1"/>
    </source>
</evidence>
<dbReference type="OrthoDB" id="977857at2"/>
<evidence type="ECO:0000313" key="2">
    <source>
        <dbReference type="Proteomes" id="UP000199441"/>
    </source>
</evidence>
<dbReference type="Proteomes" id="UP000199441">
    <property type="component" value="Unassembled WGS sequence"/>
</dbReference>
<dbReference type="EMBL" id="FNOI01000008">
    <property type="protein sequence ID" value="SDX47666.1"/>
    <property type="molecule type" value="Genomic_DNA"/>
</dbReference>
<protein>
    <recommendedName>
        <fullName evidence="3">DUF3800 domain-containing protein</fullName>
    </recommendedName>
</protein>